<protein>
    <submittedName>
        <fullName evidence="1">Uncharacterized protein</fullName>
    </submittedName>
</protein>
<evidence type="ECO:0000313" key="2">
    <source>
        <dbReference type="EMBL" id="QJB04987.1"/>
    </source>
</evidence>
<dbReference type="AlphaFoldDB" id="A0A6H1Z750"/>
<organism evidence="1">
    <name type="scientific">viral metagenome</name>
    <dbReference type="NCBI Taxonomy" id="1070528"/>
    <lineage>
        <taxon>unclassified sequences</taxon>
        <taxon>metagenomes</taxon>
        <taxon>organismal metagenomes</taxon>
    </lineage>
</organism>
<reference evidence="1" key="1">
    <citation type="submission" date="2020-03" db="EMBL/GenBank/DDBJ databases">
        <title>The deep terrestrial virosphere.</title>
        <authorList>
            <person name="Holmfeldt K."/>
            <person name="Nilsson E."/>
            <person name="Simone D."/>
            <person name="Lopez-Fernandez M."/>
            <person name="Wu X."/>
            <person name="de Brujin I."/>
            <person name="Lundin D."/>
            <person name="Andersson A."/>
            <person name="Bertilsson S."/>
            <person name="Dopson M."/>
        </authorList>
    </citation>
    <scope>NUCLEOTIDE SEQUENCE</scope>
    <source>
        <strain evidence="1">MM171A00247</strain>
        <strain evidence="2">MM171B00144</strain>
    </source>
</reference>
<sequence length="84" mass="10057">MTRKIRNKHMTPEETMALWKEKVLVTLSEEEKAIVSYWEKLILDKQRTLRVEAYMKRLSYKKNLQRQKRNTGCLMMGLEIAKGL</sequence>
<dbReference type="EMBL" id="MT143700">
    <property type="protein sequence ID" value="QJA43289.1"/>
    <property type="molecule type" value="Genomic_DNA"/>
</dbReference>
<accession>A0A6H1Z750</accession>
<gene>
    <name evidence="1" type="ORF">MM171A00247_0003</name>
    <name evidence="2" type="ORF">MM171B00144_0026</name>
</gene>
<dbReference type="EMBL" id="MT143893">
    <property type="protein sequence ID" value="QJB04987.1"/>
    <property type="molecule type" value="Genomic_DNA"/>
</dbReference>
<evidence type="ECO:0000313" key="1">
    <source>
        <dbReference type="EMBL" id="QJA43289.1"/>
    </source>
</evidence>
<proteinExistence type="predicted"/>
<name>A0A6H1Z750_9ZZZZ</name>